<name>A0A9X6RLT9_HYPEX</name>
<dbReference type="InterPro" id="IPR050401">
    <property type="entry name" value="Cyclic_nucleotide_synthase"/>
</dbReference>
<sequence>PRRNGIRHAGEIATLALDLQYLIRDFQIPHIPNQKLNLRIGFHTGTVMAGVVGLKMPRYCLFGDAVNTASRMESTGKELKIHLSETSKFILDELTGYEVEFRGETEVKGKDTMRTYWLIGKEGFVFKIEKEVCAYIPKKKQKKAAIAPAAAALASPVLARVMSESGETGTTEVAMSPTPAGAESQDGSAPEP</sequence>
<dbReference type="SMART" id="SM00044">
    <property type="entry name" value="CYCc"/>
    <property type="match status" value="1"/>
</dbReference>
<dbReference type="GO" id="GO:0007168">
    <property type="term" value="P:receptor guanylyl cyclase signaling pathway"/>
    <property type="evidence" value="ECO:0007669"/>
    <property type="project" value="TreeGrafter"/>
</dbReference>
<evidence type="ECO:0000256" key="6">
    <source>
        <dbReference type="ARBA" id="ARBA00023180"/>
    </source>
</evidence>
<keyword evidence="2" id="KW-0812">Transmembrane</keyword>
<comment type="subcellular location">
    <subcellularLocation>
        <location evidence="1">Membrane</location>
    </subcellularLocation>
</comment>
<evidence type="ECO:0000256" key="9">
    <source>
        <dbReference type="SAM" id="MobiDB-lite"/>
    </source>
</evidence>
<evidence type="ECO:0000259" key="10">
    <source>
        <dbReference type="PROSITE" id="PS50125"/>
    </source>
</evidence>
<evidence type="ECO:0000256" key="8">
    <source>
        <dbReference type="RuleBase" id="RU000405"/>
    </source>
</evidence>
<dbReference type="AlphaFoldDB" id="A0A9X6RLT9"/>
<evidence type="ECO:0000313" key="11">
    <source>
        <dbReference type="EMBL" id="OWA52773.1"/>
    </source>
</evidence>
<evidence type="ECO:0000256" key="4">
    <source>
        <dbReference type="ARBA" id="ARBA00022989"/>
    </source>
</evidence>
<dbReference type="Pfam" id="PF00211">
    <property type="entry name" value="Guanylate_cyc"/>
    <property type="match status" value="1"/>
</dbReference>
<protein>
    <submittedName>
        <fullName evidence="11">Atrial natriuretic peptide receptor 1</fullName>
    </submittedName>
</protein>
<proteinExistence type="inferred from homology"/>
<dbReference type="GO" id="GO:0005886">
    <property type="term" value="C:plasma membrane"/>
    <property type="evidence" value="ECO:0007669"/>
    <property type="project" value="TreeGrafter"/>
</dbReference>
<dbReference type="Proteomes" id="UP000192578">
    <property type="component" value="Unassembled WGS sequence"/>
</dbReference>
<dbReference type="PROSITE" id="PS00452">
    <property type="entry name" value="GUANYLATE_CYCLASE_1"/>
    <property type="match status" value="1"/>
</dbReference>
<feature type="non-terminal residue" evidence="11">
    <location>
        <position position="1"/>
    </location>
</feature>
<dbReference type="Gene3D" id="3.30.70.1230">
    <property type="entry name" value="Nucleotide cyclase"/>
    <property type="match status" value="1"/>
</dbReference>
<feature type="domain" description="Guanylate cyclase" evidence="10">
    <location>
        <begin position="1"/>
        <end position="73"/>
    </location>
</feature>
<dbReference type="OrthoDB" id="60033at2759"/>
<evidence type="ECO:0000256" key="3">
    <source>
        <dbReference type="ARBA" id="ARBA00022741"/>
    </source>
</evidence>
<dbReference type="GO" id="GO:0004016">
    <property type="term" value="F:adenylate cyclase activity"/>
    <property type="evidence" value="ECO:0007669"/>
    <property type="project" value="TreeGrafter"/>
</dbReference>
<dbReference type="EMBL" id="MTYJ01000286">
    <property type="protein sequence ID" value="OWA52773.1"/>
    <property type="molecule type" value="Genomic_DNA"/>
</dbReference>
<dbReference type="GO" id="GO:0004383">
    <property type="term" value="F:guanylate cyclase activity"/>
    <property type="evidence" value="ECO:0007669"/>
    <property type="project" value="TreeGrafter"/>
</dbReference>
<dbReference type="GO" id="GO:0001653">
    <property type="term" value="F:peptide receptor activity"/>
    <property type="evidence" value="ECO:0007669"/>
    <property type="project" value="TreeGrafter"/>
</dbReference>
<keyword evidence="3" id="KW-0547">Nucleotide-binding</keyword>
<reference evidence="12" key="1">
    <citation type="submission" date="2017-01" db="EMBL/GenBank/DDBJ databases">
        <title>Comparative genomics of anhydrobiosis in the tardigrade Hypsibius dujardini.</title>
        <authorList>
            <person name="Yoshida Y."/>
            <person name="Koutsovoulos G."/>
            <person name="Laetsch D."/>
            <person name="Stevens L."/>
            <person name="Kumar S."/>
            <person name="Horikawa D."/>
            <person name="Ishino K."/>
            <person name="Komine S."/>
            <person name="Tomita M."/>
            <person name="Blaxter M."/>
            <person name="Arakawa K."/>
        </authorList>
    </citation>
    <scope>NUCLEOTIDE SEQUENCE [LARGE SCALE GENOMIC DNA]</scope>
    <source>
        <strain evidence="12">Z151</strain>
    </source>
</reference>
<evidence type="ECO:0000256" key="5">
    <source>
        <dbReference type="ARBA" id="ARBA00023136"/>
    </source>
</evidence>
<keyword evidence="5" id="KW-0472">Membrane</keyword>
<organism evidence="11 12">
    <name type="scientific">Hypsibius exemplaris</name>
    <name type="common">Freshwater tardigrade</name>
    <dbReference type="NCBI Taxonomy" id="2072580"/>
    <lineage>
        <taxon>Eukaryota</taxon>
        <taxon>Metazoa</taxon>
        <taxon>Ecdysozoa</taxon>
        <taxon>Tardigrada</taxon>
        <taxon>Eutardigrada</taxon>
        <taxon>Parachela</taxon>
        <taxon>Hypsibioidea</taxon>
        <taxon>Hypsibiidae</taxon>
        <taxon>Hypsibius</taxon>
    </lineage>
</organism>
<keyword evidence="4" id="KW-1133">Transmembrane helix</keyword>
<keyword evidence="11" id="KW-0675">Receptor</keyword>
<dbReference type="PANTHER" id="PTHR11920">
    <property type="entry name" value="GUANYLYL CYCLASE"/>
    <property type="match status" value="1"/>
</dbReference>
<dbReference type="InterPro" id="IPR029787">
    <property type="entry name" value="Nucleotide_cyclase"/>
</dbReference>
<dbReference type="PANTHER" id="PTHR11920:SF501">
    <property type="entry name" value="GUANYLATE CYCLASE 32E"/>
    <property type="match status" value="1"/>
</dbReference>
<dbReference type="SUPFAM" id="SSF55073">
    <property type="entry name" value="Nucleotide cyclase"/>
    <property type="match status" value="1"/>
</dbReference>
<feature type="region of interest" description="Disordered" evidence="9">
    <location>
        <begin position="164"/>
        <end position="192"/>
    </location>
</feature>
<comment type="similarity">
    <text evidence="8">Belongs to the adenylyl cyclase class-4/guanylyl cyclase family.</text>
</comment>
<dbReference type="CDD" id="cd07302">
    <property type="entry name" value="CHD"/>
    <property type="match status" value="1"/>
</dbReference>
<comment type="caution">
    <text evidence="11">The sequence shown here is derived from an EMBL/GenBank/DDBJ whole genome shotgun (WGS) entry which is preliminary data.</text>
</comment>
<evidence type="ECO:0000256" key="2">
    <source>
        <dbReference type="ARBA" id="ARBA00022692"/>
    </source>
</evidence>
<dbReference type="PROSITE" id="PS50125">
    <property type="entry name" value="GUANYLATE_CYCLASE_2"/>
    <property type="match status" value="1"/>
</dbReference>
<evidence type="ECO:0000256" key="1">
    <source>
        <dbReference type="ARBA" id="ARBA00004370"/>
    </source>
</evidence>
<dbReference type="GO" id="GO:0000166">
    <property type="term" value="F:nucleotide binding"/>
    <property type="evidence" value="ECO:0007669"/>
    <property type="project" value="UniProtKB-KW"/>
</dbReference>
<evidence type="ECO:0000256" key="7">
    <source>
        <dbReference type="ARBA" id="ARBA00023239"/>
    </source>
</evidence>
<dbReference type="InterPro" id="IPR001054">
    <property type="entry name" value="A/G_cyclase"/>
</dbReference>
<keyword evidence="12" id="KW-1185">Reference proteome</keyword>
<keyword evidence="7 8" id="KW-0456">Lyase</keyword>
<dbReference type="GO" id="GO:0035556">
    <property type="term" value="P:intracellular signal transduction"/>
    <property type="evidence" value="ECO:0007669"/>
    <property type="project" value="InterPro"/>
</dbReference>
<accession>A0A9X6RLT9</accession>
<keyword evidence="6" id="KW-0325">Glycoprotein</keyword>
<dbReference type="InterPro" id="IPR018297">
    <property type="entry name" value="A/G_cyclase_CS"/>
</dbReference>
<gene>
    <name evidence="11" type="ORF">BV898_17216</name>
</gene>
<evidence type="ECO:0000313" key="12">
    <source>
        <dbReference type="Proteomes" id="UP000192578"/>
    </source>
</evidence>